<dbReference type="PRINTS" id="PR00151">
    <property type="entry name" value="PORPHBDMNASE"/>
</dbReference>
<evidence type="ECO:0000256" key="7">
    <source>
        <dbReference type="ARBA" id="ARBA00022679"/>
    </source>
</evidence>
<comment type="pathway">
    <text evidence="3">Porphyrin-containing compound metabolism; protoporphyrin-IX biosynthesis; coproporphyrinogen-III from 5-aminolevulinate: step 2/4.</text>
</comment>
<dbReference type="HAMAP" id="MF_00260">
    <property type="entry name" value="Porphobil_deam"/>
    <property type="match status" value="1"/>
</dbReference>
<dbReference type="InterPro" id="IPR000860">
    <property type="entry name" value="HemC"/>
</dbReference>
<name>A0A9Q8WGE7_9PEZI</name>
<evidence type="ECO:0000313" key="17">
    <source>
        <dbReference type="Proteomes" id="UP000830671"/>
    </source>
</evidence>
<evidence type="ECO:0000256" key="10">
    <source>
        <dbReference type="ARBA" id="ARBA00030685"/>
    </source>
</evidence>
<evidence type="ECO:0000256" key="11">
    <source>
        <dbReference type="ARBA" id="ARBA00033064"/>
    </source>
</evidence>
<dbReference type="InterPro" id="IPR022419">
    <property type="entry name" value="Porphobilin_deaminase_cofac_BS"/>
</dbReference>
<feature type="compositionally biased region" description="Low complexity" evidence="13">
    <location>
        <begin position="90"/>
        <end position="102"/>
    </location>
</feature>
<dbReference type="AlphaFoldDB" id="A0A9Q8WGE7"/>
<accession>A0A9Q8WGE7</accession>
<dbReference type="Pfam" id="PF03900">
    <property type="entry name" value="Porphobil_deamC"/>
    <property type="match status" value="1"/>
</dbReference>
<evidence type="ECO:0000256" key="2">
    <source>
        <dbReference type="ARBA" id="ARBA00002869"/>
    </source>
</evidence>
<keyword evidence="9" id="KW-0627">Porphyrin biosynthesis</keyword>
<dbReference type="EC" id="2.5.1.61" evidence="5"/>
<comment type="similarity">
    <text evidence="4">Belongs to the HMBS family.</text>
</comment>
<sequence length="454" mass="48648">MRRRRWIPGPSRHSVGYSSVTVPNLWLLSCYPSIPAIAPTCLPSTPTCQNSEAKIQFSSSTTHLTPAQQLAIDLAQAGKEPSIAPRDDTSIPNTHTHPTPPVTMAAAPENGTPIHVGTRRSALAMKQTEIVVEGLSKARPDATFEIHSMQTLGDKDQITALYNFGGKGLWTNELEAKLVAKELDIIVHSLKDMPTTLPDGCTLGCVTKREDPRDVVVFKAGLAEQHGWKTLGDLPAGSVIGTSSIRRIAQLKRRHPGLRFADVRGNIETRLRKCDDPEGPFSAIILAAAGLLRMDYGARISQYLDSENGGTLHAVGQGALGIEARAGDERVLSVLRELEDEPTMLACVAERSVMRTLEGGCSVPIGVETSWVEVEGSKKLRLKATVVHVDGTQGVDAERTETIATREEADDFGKLVAQDLVDGGAQKILDDINQARPGDQIATAETAAAANAAA</sequence>
<dbReference type="Gene3D" id="3.30.160.40">
    <property type="entry name" value="Porphobilinogen deaminase, C-terminal domain"/>
    <property type="match status" value="1"/>
</dbReference>
<dbReference type="SUPFAM" id="SSF54782">
    <property type="entry name" value="Porphobilinogen deaminase (hydroxymethylbilane synthase), C-terminal domain"/>
    <property type="match status" value="1"/>
</dbReference>
<evidence type="ECO:0000256" key="4">
    <source>
        <dbReference type="ARBA" id="ARBA00005638"/>
    </source>
</evidence>
<feature type="domain" description="Porphobilinogen deaminase C-terminal" evidence="15">
    <location>
        <begin position="345"/>
        <end position="421"/>
    </location>
</feature>
<evidence type="ECO:0000256" key="1">
    <source>
        <dbReference type="ARBA" id="ARBA00001916"/>
    </source>
</evidence>
<dbReference type="InterPro" id="IPR036803">
    <property type="entry name" value="Porphobilinogen_deaminase_C_sf"/>
</dbReference>
<keyword evidence="7" id="KW-0808">Transferase</keyword>
<evidence type="ECO:0000313" key="16">
    <source>
        <dbReference type="EMBL" id="UQC82311.1"/>
    </source>
</evidence>
<feature type="domain" description="Porphobilinogen deaminase N-terminal" evidence="14">
    <location>
        <begin position="114"/>
        <end position="331"/>
    </location>
</feature>
<dbReference type="Gene3D" id="3.40.190.10">
    <property type="entry name" value="Periplasmic binding protein-like II"/>
    <property type="match status" value="2"/>
</dbReference>
<evidence type="ECO:0000256" key="3">
    <source>
        <dbReference type="ARBA" id="ARBA00004735"/>
    </source>
</evidence>
<evidence type="ECO:0000256" key="8">
    <source>
        <dbReference type="ARBA" id="ARBA00023133"/>
    </source>
</evidence>
<reference evidence="16" key="1">
    <citation type="journal article" date="2021" name="Mol. Plant Microbe Interact.">
        <title>Complete Genome Sequence of the Plant-Pathogenic Fungus Colletotrichum lupini.</title>
        <authorList>
            <person name="Baroncelli R."/>
            <person name="Pensec F."/>
            <person name="Da Lio D."/>
            <person name="Boufleur T."/>
            <person name="Vicente I."/>
            <person name="Sarrocco S."/>
            <person name="Picot A."/>
            <person name="Baraldi E."/>
            <person name="Sukno S."/>
            <person name="Thon M."/>
            <person name="Le Floch G."/>
        </authorList>
    </citation>
    <scope>NUCLEOTIDE SEQUENCE</scope>
    <source>
        <strain evidence="16">IMI 504893</strain>
    </source>
</reference>
<keyword evidence="17" id="KW-1185">Reference proteome</keyword>
<dbReference type="GO" id="GO:0004418">
    <property type="term" value="F:hydroxymethylbilane synthase activity"/>
    <property type="evidence" value="ECO:0007669"/>
    <property type="project" value="UniProtKB-EC"/>
</dbReference>
<keyword evidence="8" id="KW-0350">Heme biosynthesis</keyword>
<evidence type="ECO:0000259" key="14">
    <source>
        <dbReference type="Pfam" id="PF01379"/>
    </source>
</evidence>
<protein>
    <recommendedName>
        <fullName evidence="6">Porphobilinogen deaminase</fullName>
        <ecNumber evidence="5">2.5.1.61</ecNumber>
    </recommendedName>
    <alternativeName>
        <fullName evidence="11">Hydroxymethylbilane synthase</fullName>
    </alternativeName>
    <alternativeName>
        <fullName evidence="10">Pre-uroporphyrinogen synthase</fullName>
    </alternativeName>
</protein>
<dbReference type="GO" id="GO:0006783">
    <property type="term" value="P:heme biosynthetic process"/>
    <property type="evidence" value="ECO:0007669"/>
    <property type="project" value="UniProtKB-KW"/>
</dbReference>
<dbReference type="PANTHER" id="PTHR11557:SF0">
    <property type="entry name" value="PORPHOBILINOGEN DEAMINASE"/>
    <property type="match status" value="1"/>
</dbReference>
<dbReference type="PROSITE" id="PS00533">
    <property type="entry name" value="PORPHOBILINOGEN_DEAM"/>
    <property type="match status" value="1"/>
</dbReference>
<evidence type="ECO:0000259" key="15">
    <source>
        <dbReference type="Pfam" id="PF03900"/>
    </source>
</evidence>
<dbReference type="EMBL" id="CP019476">
    <property type="protein sequence ID" value="UQC82311.1"/>
    <property type="molecule type" value="Genomic_DNA"/>
</dbReference>
<comment type="cofactor">
    <cofactor evidence="1">
        <name>dipyrromethane</name>
        <dbReference type="ChEBI" id="CHEBI:60342"/>
    </cofactor>
</comment>
<evidence type="ECO:0000256" key="12">
    <source>
        <dbReference type="ARBA" id="ARBA00048169"/>
    </source>
</evidence>
<dbReference type="GO" id="GO:0005737">
    <property type="term" value="C:cytoplasm"/>
    <property type="evidence" value="ECO:0007669"/>
    <property type="project" value="TreeGrafter"/>
</dbReference>
<dbReference type="NCBIfam" id="TIGR00212">
    <property type="entry name" value="hemC"/>
    <property type="match status" value="1"/>
</dbReference>
<evidence type="ECO:0000256" key="5">
    <source>
        <dbReference type="ARBA" id="ARBA00012655"/>
    </source>
</evidence>
<evidence type="ECO:0000256" key="9">
    <source>
        <dbReference type="ARBA" id="ARBA00023244"/>
    </source>
</evidence>
<dbReference type="InterPro" id="IPR022417">
    <property type="entry name" value="Porphobilin_deaminase_N"/>
</dbReference>
<dbReference type="FunFam" id="3.40.190.10:FF:000005">
    <property type="entry name" value="Porphobilinogen deaminase"/>
    <property type="match status" value="1"/>
</dbReference>
<evidence type="ECO:0000256" key="6">
    <source>
        <dbReference type="ARBA" id="ARBA00016519"/>
    </source>
</evidence>
<comment type="function">
    <text evidence="2">Tetrapolymerization of the monopyrrole PBG into the hydroxymethylbilane pre-uroporphyrinogen in several discrete steps.</text>
</comment>
<dbReference type="GeneID" id="73341801"/>
<dbReference type="Proteomes" id="UP000830671">
    <property type="component" value="Chromosome 4"/>
</dbReference>
<proteinExistence type="inferred from homology"/>
<dbReference type="Pfam" id="PF01379">
    <property type="entry name" value="Porphobil_deam"/>
    <property type="match status" value="1"/>
</dbReference>
<dbReference type="FunFam" id="3.40.190.10:FF:000086">
    <property type="entry name" value="Probable porphobilinogen deaminase"/>
    <property type="match status" value="1"/>
</dbReference>
<organism evidence="16 17">
    <name type="scientific">Colletotrichum lupini</name>
    <dbReference type="NCBI Taxonomy" id="145971"/>
    <lineage>
        <taxon>Eukaryota</taxon>
        <taxon>Fungi</taxon>
        <taxon>Dikarya</taxon>
        <taxon>Ascomycota</taxon>
        <taxon>Pezizomycotina</taxon>
        <taxon>Sordariomycetes</taxon>
        <taxon>Hypocreomycetidae</taxon>
        <taxon>Glomerellales</taxon>
        <taxon>Glomerellaceae</taxon>
        <taxon>Colletotrichum</taxon>
        <taxon>Colletotrichum acutatum species complex</taxon>
    </lineage>
</organism>
<dbReference type="FunFam" id="3.30.160.40:FF:000002">
    <property type="entry name" value="Porphobilinogen deaminase"/>
    <property type="match status" value="1"/>
</dbReference>
<comment type="catalytic activity">
    <reaction evidence="12">
        <text>4 porphobilinogen + H2O = hydroxymethylbilane + 4 NH4(+)</text>
        <dbReference type="Rhea" id="RHEA:13185"/>
        <dbReference type="ChEBI" id="CHEBI:15377"/>
        <dbReference type="ChEBI" id="CHEBI:28938"/>
        <dbReference type="ChEBI" id="CHEBI:57845"/>
        <dbReference type="ChEBI" id="CHEBI:58126"/>
        <dbReference type="EC" id="2.5.1.61"/>
    </reaction>
</comment>
<dbReference type="PANTHER" id="PTHR11557">
    <property type="entry name" value="PORPHOBILINOGEN DEAMINASE"/>
    <property type="match status" value="1"/>
</dbReference>
<dbReference type="PROSITE" id="PS51257">
    <property type="entry name" value="PROKAR_LIPOPROTEIN"/>
    <property type="match status" value="1"/>
</dbReference>
<dbReference type="CDD" id="cd13645">
    <property type="entry name" value="PBP2_HuPBGD_like"/>
    <property type="match status" value="1"/>
</dbReference>
<dbReference type="InterPro" id="IPR022418">
    <property type="entry name" value="Porphobilinogen_deaminase_C"/>
</dbReference>
<dbReference type="RefSeq" id="XP_049143934.1">
    <property type="nucleotide sequence ID" value="XM_049286791.1"/>
</dbReference>
<dbReference type="SUPFAM" id="SSF53850">
    <property type="entry name" value="Periplasmic binding protein-like II"/>
    <property type="match status" value="1"/>
</dbReference>
<feature type="region of interest" description="Disordered" evidence="13">
    <location>
        <begin position="81"/>
        <end position="102"/>
    </location>
</feature>
<gene>
    <name evidence="16" type="ORF">CLUP02_07798</name>
</gene>
<dbReference type="KEGG" id="clup:CLUP02_07798"/>
<evidence type="ECO:0000256" key="13">
    <source>
        <dbReference type="SAM" id="MobiDB-lite"/>
    </source>
</evidence>